<dbReference type="AlphaFoldDB" id="A0A3E0EPX4"/>
<protein>
    <submittedName>
        <fullName evidence="2">Uncharacterized protein</fullName>
    </submittedName>
</protein>
<keyword evidence="3" id="KW-1185">Reference proteome</keyword>
<keyword evidence="1" id="KW-0175">Coiled coil</keyword>
<evidence type="ECO:0000313" key="2">
    <source>
        <dbReference type="EMBL" id="REG99803.1"/>
    </source>
</evidence>
<dbReference type="Proteomes" id="UP000257136">
    <property type="component" value="Unassembled WGS sequence"/>
</dbReference>
<feature type="coiled-coil region" evidence="1">
    <location>
        <begin position="177"/>
        <end position="230"/>
    </location>
</feature>
<gene>
    <name evidence="2" type="ORF">C8P67_104441</name>
</gene>
<sequence>MIHTIEELIIVINNFEIKIRQYEINLACFYQSYDERERLEQRKKVLKKQIEHYIQEFKEKTKNNHLETRLYANRLAVLEKKFQIQPRIMSANLFCLNVLKERHSIIEKDKSFFSKINQNQEVKICEDELQMIEIQSQNLLKEFFESMNTFPEYIDKEMKLQFSTLLCYYGWGFAEKKIALDKRQIELENRLKLLEKKSNGIWALFNYKLVKNSKTEIKKIKKELLEIKLENSKNIDYYLNKNISYKSSKDI</sequence>
<comment type="caution">
    <text evidence="2">The sequence shown here is derived from an EMBL/GenBank/DDBJ whole genome shotgun (WGS) entry which is preliminary data.</text>
</comment>
<evidence type="ECO:0000313" key="3">
    <source>
        <dbReference type="Proteomes" id="UP000257136"/>
    </source>
</evidence>
<evidence type="ECO:0000256" key="1">
    <source>
        <dbReference type="SAM" id="Coils"/>
    </source>
</evidence>
<feature type="coiled-coil region" evidence="1">
    <location>
        <begin position="5"/>
        <end position="63"/>
    </location>
</feature>
<name>A0A3E0EPX4_9FLAO</name>
<proteinExistence type="predicted"/>
<dbReference type="EMBL" id="QUNI01000004">
    <property type="protein sequence ID" value="REG99803.1"/>
    <property type="molecule type" value="Genomic_DNA"/>
</dbReference>
<dbReference type="OrthoDB" id="9830305at2"/>
<reference evidence="2 3" key="1">
    <citation type="submission" date="2018-08" db="EMBL/GenBank/DDBJ databases">
        <title>Genomic Encyclopedia of Archaeal and Bacterial Type Strains, Phase II (KMG-II): from individual species to whole genera.</title>
        <authorList>
            <person name="Goeker M."/>
        </authorList>
    </citation>
    <scope>NUCLEOTIDE SEQUENCE [LARGE SCALE GENOMIC DNA]</scope>
    <source>
        <strain evidence="2 3">DSM 100880</strain>
    </source>
</reference>
<accession>A0A3E0EPX4</accession>
<organism evidence="2 3">
    <name type="scientific">Flavobacterium aquicola</name>
    <dbReference type="NCBI Taxonomy" id="1682742"/>
    <lineage>
        <taxon>Bacteria</taxon>
        <taxon>Pseudomonadati</taxon>
        <taxon>Bacteroidota</taxon>
        <taxon>Flavobacteriia</taxon>
        <taxon>Flavobacteriales</taxon>
        <taxon>Flavobacteriaceae</taxon>
        <taxon>Flavobacterium</taxon>
    </lineage>
</organism>
<dbReference type="RefSeq" id="WP_115812726.1">
    <property type="nucleotide sequence ID" value="NZ_QUNI01000004.1"/>
</dbReference>